<dbReference type="GO" id="GO:0046872">
    <property type="term" value="F:metal ion binding"/>
    <property type="evidence" value="ECO:0007669"/>
    <property type="project" value="UniProtKB-KW"/>
</dbReference>
<keyword evidence="15" id="KW-1185">Reference proteome</keyword>
<dbReference type="GeneID" id="28965278"/>
<gene>
    <name evidence="13" type="ORF">I303_01579</name>
    <name evidence="14" type="ORF">I303_102281</name>
</gene>
<dbReference type="PANTHER" id="PTHR10410">
    <property type="entry name" value="EUKARYOTIC TRANSLATION INITIATION FACTOR 3 -RELATED"/>
    <property type="match status" value="1"/>
</dbReference>
<dbReference type="OrthoDB" id="605656at2759"/>
<dbReference type="GO" id="GO:0000338">
    <property type="term" value="P:protein deneddylation"/>
    <property type="evidence" value="ECO:0007669"/>
    <property type="project" value="UniProtKB-ARBA"/>
</dbReference>
<feature type="region of interest" description="Disordered" evidence="11">
    <location>
        <begin position="278"/>
        <end position="304"/>
    </location>
</feature>
<dbReference type="SMART" id="SM00232">
    <property type="entry name" value="JAB_MPN"/>
    <property type="match status" value="1"/>
</dbReference>
<evidence type="ECO:0000256" key="10">
    <source>
        <dbReference type="ARBA" id="ARBA00058010"/>
    </source>
</evidence>
<dbReference type="Gene3D" id="3.40.140.10">
    <property type="entry name" value="Cytidine Deaminase, domain 2"/>
    <property type="match status" value="1"/>
</dbReference>
<dbReference type="FunFam" id="3.40.140.10:FF:000003">
    <property type="entry name" value="COP9 signalosome complex subunit 5"/>
    <property type="match status" value="1"/>
</dbReference>
<dbReference type="VEuPathDB" id="FungiDB:I303_01579"/>
<dbReference type="GO" id="GO:0008237">
    <property type="term" value="F:metallopeptidase activity"/>
    <property type="evidence" value="ECO:0007669"/>
    <property type="project" value="UniProtKB-KW"/>
</dbReference>
<evidence type="ECO:0000256" key="7">
    <source>
        <dbReference type="ARBA" id="ARBA00022801"/>
    </source>
</evidence>
<reference evidence="13" key="1">
    <citation type="submission" date="2013-07" db="EMBL/GenBank/DDBJ databases">
        <title>The Genome Sequence of Cryptococcus dejecticola CBS10117.</title>
        <authorList>
            <consortium name="The Broad Institute Genome Sequencing Platform"/>
            <person name="Cuomo C."/>
            <person name="Litvintseva A."/>
            <person name="Chen Y."/>
            <person name="Heitman J."/>
            <person name="Sun S."/>
            <person name="Springer D."/>
            <person name="Dromer F."/>
            <person name="Young S.K."/>
            <person name="Zeng Q."/>
            <person name="Gargeya S."/>
            <person name="Fitzgerald M."/>
            <person name="Abouelleil A."/>
            <person name="Alvarado L."/>
            <person name="Berlin A.M."/>
            <person name="Chapman S.B."/>
            <person name="Dewar J."/>
            <person name="Goldberg J."/>
            <person name="Griggs A."/>
            <person name="Gujja S."/>
            <person name="Hansen M."/>
            <person name="Howarth C."/>
            <person name="Imamovic A."/>
            <person name="Larimer J."/>
            <person name="McCowan C."/>
            <person name="Murphy C."/>
            <person name="Pearson M."/>
            <person name="Priest M."/>
            <person name="Roberts A."/>
            <person name="Saif S."/>
            <person name="Shea T."/>
            <person name="Sykes S."/>
            <person name="Wortman J."/>
            <person name="Nusbaum C."/>
            <person name="Birren B."/>
        </authorList>
    </citation>
    <scope>NUCLEOTIDE SEQUENCE [LARGE SCALE GENOMIC DNA]</scope>
    <source>
        <strain evidence="13">CBS 10117</strain>
    </source>
</reference>
<dbReference type="GO" id="GO:0008180">
    <property type="term" value="C:COP9 signalosome"/>
    <property type="evidence" value="ECO:0007669"/>
    <property type="project" value="UniProtKB-KW"/>
</dbReference>
<dbReference type="AlphaFoldDB" id="A0A1A6ABE3"/>
<evidence type="ECO:0000313" key="15">
    <source>
        <dbReference type="Proteomes" id="UP000078595"/>
    </source>
</evidence>
<evidence type="ECO:0000256" key="2">
    <source>
        <dbReference type="ARBA" id="ARBA00011098"/>
    </source>
</evidence>
<name>A0A1A6ABE3_9TREE</name>
<dbReference type="InterPro" id="IPR037518">
    <property type="entry name" value="MPN"/>
</dbReference>
<dbReference type="CDD" id="cd08069">
    <property type="entry name" value="MPN_RPN11_CSN5"/>
    <property type="match status" value="1"/>
</dbReference>
<reference evidence="14" key="2">
    <citation type="submission" date="2013-07" db="EMBL/GenBank/DDBJ databases">
        <authorList>
            <consortium name="The Broad Institute Genome Sequencing Platform"/>
            <person name="Cuomo C."/>
            <person name="Litvintseva A."/>
            <person name="Chen Y."/>
            <person name="Heitman J."/>
            <person name="Sun S."/>
            <person name="Springer D."/>
            <person name="Dromer F."/>
            <person name="Young S.K."/>
            <person name="Zeng Q."/>
            <person name="Gargeya S."/>
            <person name="Fitzgerald M."/>
            <person name="Abouelleil A."/>
            <person name="Alvarado L."/>
            <person name="Berlin A.M."/>
            <person name="Chapman S.B."/>
            <person name="Dewar J."/>
            <person name="Goldberg J."/>
            <person name="Griggs A."/>
            <person name="Gujja S."/>
            <person name="Hansen M."/>
            <person name="Howarth C."/>
            <person name="Imamovic A."/>
            <person name="Larimer J."/>
            <person name="McCowan C."/>
            <person name="Murphy C."/>
            <person name="Pearson M."/>
            <person name="Priest M."/>
            <person name="Roberts A."/>
            <person name="Saif S."/>
            <person name="Shea T."/>
            <person name="Sykes S."/>
            <person name="Wortman J."/>
            <person name="Nusbaum C."/>
            <person name="Birren B."/>
        </authorList>
    </citation>
    <scope>NUCLEOTIDE SEQUENCE</scope>
    <source>
        <strain evidence="14">CBS 10117</strain>
    </source>
</reference>
<dbReference type="GO" id="GO:0006508">
    <property type="term" value="P:proteolysis"/>
    <property type="evidence" value="ECO:0007669"/>
    <property type="project" value="UniProtKB-KW"/>
</dbReference>
<evidence type="ECO:0000256" key="9">
    <source>
        <dbReference type="ARBA" id="ARBA00023049"/>
    </source>
</evidence>
<comment type="function">
    <text evidence="10">Catalytic Component of the COP9 signalosome (CSN) complex that acts as an regulator of the ubiquitin (Ubl) conjugation pathway by mediating the deneddylation of the cullin subunit of SCF-type E3 ubiquitin-protein ligase complexes.</text>
</comment>
<dbReference type="Proteomes" id="UP000078595">
    <property type="component" value="Chromosome 2"/>
</dbReference>
<dbReference type="EMBL" id="KI894028">
    <property type="protein sequence ID" value="OBR87377.1"/>
    <property type="molecule type" value="Genomic_DNA"/>
</dbReference>
<keyword evidence="5" id="KW-0479">Metal-binding</keyword>
<feature type="domain" description="MPN" evidence="12">
    <location>
        <begin position="51"/>
        <end position="188"/>
    </location>
</feature>
<dbReference type="EMBL" id="CP144531">
    <property type="protein sequence ID" value="WWC59719.1"/>
    <property type="molecule type" value="Genomic_DNA"/>
</dbReference>
<dbReference type="STRING" id="1296121.A0A1A6ABE3"/>
<evidence type="ECO:0000256" key="8">
    <source>
        <dbReference type="ARBA" id="ARBA00022833"/>
    </source>
</evidence>
<protein>
    <recommendedName>
        <fullName evidence="3">COP9 signalosome complex subunit 5</fullName>
    </recommendedName>
</protein>
<proteinExistence type="inferred from homology"/>
<dbReference type="PROSITE" id="PS50249">
    <property type="entry name" value="MPN"/>
    <property type="match status" value="1"/>
</dbReference>
<keyword evidence="8" id="KW-0862">Zinc</keyword>
<dbReference type="Pfam" id="PF01398">
    <property type="entry name" value="JAB"/>
    <property type="match status" value="1"/>
</dbReference>
<evidence type="ECO:0000256" key="5">
    <source>
        <dbReference type="ARBA" id="ARBA00022723"/>
    </source>
</evidence>
<keyword evidence="6" id="KW-0736">Signalosome</keyword>
<keyword evidence="7" id="KW-0378">Hydrolase</keyword>
<dbReference type="InterPro" id="IPR040961">
    <property type="entry name" value="CSN5_C"/>
</dbReference>
<keyword evidence="4" id="KW-0645">Protease</keyword>
<evidence type="ECO:0000256" key="11">
    <source>
        <dbReference type="SAM" id="MobiDB-lite"/>
    </source>
</evidence>
<evidence type="ECO:0000256" key="3">
    <source>
        <dbReference type="ARBA" id="ARBA00014880"/>
    </source>
</evidence>
<dbReference type="InterPro" id="IPR050242">
    <property type="entry name" value="JAMM_MPN+_peptidase_M67A"/>
</dbReference>
<evidence type="ECO:0000313" key="14">
    <source>
        <dbReference type="EMBL" id="WWC59719.1"/>
    </source>
</evidence>
<comment type="subunit">
    <text evidence="2">Component of the COP9 signalosome (CSN) complex.</text>
</comment>
<dbReference type="InterPro" id="IPR000555">
    <property type="entry name" value="JAMM/MPN+_dom"/>
</dbReference>
<reference evidence="14" key="3">
    <citation type="submission" date="2024-02" db="EMBL/GenBank/DDBJ databases">
        <title>Comparative genomics of Cryptococcus and Kwoniella reveals pathogenesis evolution and contrasting modes of karyotype evolution via chromosome fusion or intercentromeric recombination.</title>
        <authorList>
            <person name="Coelho M.A."/>
            <person name="David-Palma M."/>
            <person name="Shea T."/>
            <person name="Bowers K."/>
            <person name="McGinley-Smith S."/>
            <person name="Mohammad A.W."/>
            <person name="Gnirke A."/>
            <person name="Yurkov A.M."/>
            <person name="Nowrousian M."/>
            <person name="Sun S."/>
            <person name="Cuomo C.A."/>
            <person name="Heitman J."/>
        </authorList>
    </citation>
    <scope>NUCLEOTIDE SEQUENCE</scope>
    <source>
        <strain evidence="14">CBS 10117</strain>
    </source>
</reference>
<accession>A0A1A6ABE3</accession>
<evidence type="ECO:0000259" key="12">
    <source>
        <dbReference type="PROSITE" id="PS50249"/>
    </source>
</evidence>
<evidence type="ECO:0000256" key="6">
    <source>
        <dbReference type="ARBA" id="ARBA00022790"/>
    </source>
</evidence>
<feature type="compositionally biased region" description="Low complexity" evidence="11">
    <location>
        <begin position="278"/>
        <end position="298"/>
    </location>
</feature>
<dbReference type="KEGG" id="kdj:28965278"/>
<dbReference type="Pfam" id="PF18323">
    <property type="entry name" value="CSN5_C"/>
    <property type="match status" value="1"/>
</dbReference>
<organism evidence="13">
    <name type="scientific">Kwoniella dejecticola CBS 10117</name>
    <dbReference type="NCBI Taxonomy" id="1296121"/>
    <lineage>
        <taxon>Eukaryota</taxon>
        <taxon>Fungi</taxon>
        <taxon>Dikarya</taxon>
        <taxon>Basidiomycota</taxon>
        <taxon>Agaricomycotina</taxon>
        <taxon>Tremellomycetes</taxon>
        <taxon>Tremellales</taxon>
        <taxon>Cryptococcaceae</taxon>
        <taxon>Kwoniella</taxon>
    </lineage>
</organism>
<sequence length="363" mass="39997">MASIAKKTFELNNDVQSVDPTSAIFKYSREDEKALEDDAPWAKDPHYFHTVKISAVALIKMVTHARSGGQYEIMGVMYGRVKDGVFWIMDAAALPVQGTETRVNAGNEAMEYMVSFQESSREAGKGELLRGWYHSHPGYGCWLSGIDVNTQQNQQKFNDPYLAVVIDPNRTVSAGKVEIGAFRTYPEGYKPPSSSTSQYQSIPMEKIEDFGVHADAYYPLKVEIYKTKLDEQLLDLLWNKYWVATLSSSLLTSNREYSTSQIKDLNAKLHGASSSLGSASSNLKLKAPPPSQSGSKGKSNVKEYAGVEEQDSALAKATKDSSRIATEAQNGMVAQLLKDRLFNTPLTGQLTPQAAQATVQGRQ</sequence>
<evidence type="ECO:0000313" key="13">
    <source>
        <dbReference type="EMBL" id="OBR87377.1"/>
    </source>
</evidence>
<keyword evidence="9" id="KW-0482">Metalloprotease</keyword>
<dbReference type="RefSeq" id="XP_018265219.1">
    <property type="nucleotide sequence ID" value="XM_018404938.1"/>
</dbReference>
<dbReference type="SUPFAM" id="SSF102712">
    <property type="entry name" value="JAB1/MPN domain"/>
    <property type="match status" value="1"/>
</dbReference>
<comment type="similarity">
    <text evidence="1">Belongs to the peptidase M67A family. CSN5 subfamily.</text>
</comment>
<evidence type="ECO:0000256" key="4">
    <source>
        <dbReference type="ARBA" id="ARBA00022670"/>
    </source>
</evidence>
<evidence type="ECO:0000256" key="1">
    <source>
        <dbReference type="ARBA" id="ARBA00006008"/>
    </source>
</evidence>